<evidence type="ECO:0000256" key="8">
    <source>
        <dbReference type="RuleBase" id="RU000663"/>
    </source>
</evidence>
<evidence type="ECO:0000313" key="12">
    <source>
        <dbReference type="Proteomes" id="UP000192927"/>
    </source>
</evidence>
<dbReference type="PROSITE" id="PS01194">
    <property type="entry name" value="RIBOSOMAL_L15E"/>
    <property type="match status" value="1"/>
</dbReference>
<dbReference type="PANTHER" id="PTHR45700:SF8">
    <property type="entry name" value="HECT-TYPE E3 UBIQUITIN TRANSFERASE"/>
    <property type="match status" value="1"/>
</dbReference>
<dbReference type="Gene3D" id="3.90.1750.10">
    <property type="entry name" value="Hect, E3 ligase catalytic domains"/>
    <property type="match status" value="1"/>
</dbReference>
<dbReference type="SUPFAM" id="SSF56204">
    <property type="entry name" value="Hect, E3 ligase catalytic domain"/>
    <property type="match status" value="1"/>
</dbReference>
<dbReference type="InterPro" id="IPR000439">
    <property type="entry name" value="Ribosomal_eL15"/>
</dbReference>
<feature type="domain" description="HECT" evidence="10">
    <location>
        <begin position="1019"/>
        <end position="1366"/>
    </location>
</feature>
<dbReference type="FunFam" id="3.40.1120.10:FF:000001">
    <property type="entry name" value="Ribosomal protein L15"/>
    <property type="match status" value="1"/>
</dbReference>
<feature type="region of interest" description="Disordered" evidence="9">
    <location>
        <begin position="161"/>
        <end position="187"/>
    </location>
</feature>
<comment type="similarity">
    <text evidence="2 8">Belongs to the eukaryotic ribosomal protein eL15 family.</text>
</comment>
<evidence type="ECO:0000256" key="2">
    <source>
        <dbReference type="ARBA" id="ARBA00006857"/>
    </source>
</evidence>
<protein>
    <recommendedName>
        <fullName evidence="8">Ribosomal protein L15</fullName>
    </recommendedName>
</protein>
<dbReference type="Gene3D" id="3.30.2160.10">
    <property type="entry name" value="Hect, E3 ligase catalytic domain"/>
    <property type="match status" value="1"/>
</dbReference>
<keyword evidence="5 8" id="KW-0689">Ribosomal protein</keyword>
<keyword evidence="6 8" id="KW-0687">Ribonucleoprotein</keyword>
<evidence type="ECO:0000256" key="4">
    <source>
        <dbReference type="ARBA" id="ARBA00022786"/>
    </source>
</evidence>
<dbReference type="InterPro" id="IPR035983">
    <property type="entry name" value="Hect_E3_ubiquitin_ligase"/>
</dbReference>
<feature type="compositionally biased region" description="Basic residues" evidence="9">
    <location>
        <begin position="169"/>
        <end position="187"/>
    </location>
</feature>
<dbReference type="Gene3D" id="3.30.2410.10">
    <property type="entry name" value="Hect, E3 ligase catalytic domain"/>
    <property type="match status" value="1"/>
</dbReference>
<dbReference type="PANTHER" id="PTHR45700">
    <property type="entry name" value="UBIQUITIN-PROTEIN LIGASE E3C"/>
    <property type="match status" value="1"/>
</dbReference>
<dbReference type="CDD" id="cd00078">
    <property type="entry name" value="HECTc"/>
    <property type="match status" value="1"/>
</dbReference>
<dbReference type="Pfam" id="PF00632">
    <property type="entry name" value="HECT"/>
    <property type="match status" value="1"/>
</dbReference>
<dbReference type="Pfam" id="PF00827">
    <property type="entry name" value="Ribosomal_L15e"/>
    <property type="match status" value="1"/>
</dbReference>
<dbReference type="GO" id="GO:0005840">
    <property type="term" value="C:ribosome"/>
    <property type="evidence" value="ECO:0007669"/>
    <property type="project" value="UniProtKB-KW"/>
</dbReference>
<organism evidence="11 12">
    <name type="scientific">Lasallia pustulata</name>
    <dbReference type="NCBI Taxonomy" id="136370"/>
    <lineage>
        <taxon>Eukaryota</taxon>
        <taxon>Fungi</taxon>
        <taxon>Dikarya</taxon>
        <taxon>Ascomycota</taxon>
        <taxon>Pezizomycotina</taxon>
        <taxon>Lecanoromycetes</taxon>
        <taxon>OSLEUM clade</taxon>
        <taxon>Umbilicariomycetidae</taxon>
        <taxon>Umbilicariales</taxon>
        <taxon>Umbilicariaceae</taxon>
        <taxon>Lasallia</taxon>
    </lineage>
</organism>
<proteinExistence type="inferred from homology"/>
<dbReference type="Proteomes" id="UP000192927">
    <property type="component" value="Unassembled WGS sequence"/>
</dbReference>
<dbReference type="InterPro" id="IPR024794">
    <property type="entry name" value="Rbsml_eL15_core_dom_sf"/>
</dbReference>
<dbReference type="SMART" id="SM01384">
    <property type="entry name" value="Ribosomal_L15e"/>
    <property type="match status" value="1"/>
</dbReference>
<evidence type="ECO:0000256" key="9">
    <source>
        <dbReference type="SAM" id="MobiDB-lite"/>
    </source>
</evidence>
<feature type="region of interest" description="Disordered" evidence="9">
    <location>
        <begin position="347"/>
        <end position="483"/>
    </location>
</feature>
<comment type="catalytic activity">
    <reaction evidence="1">
        <text>S-ubiquitinyl-[E2 ubiquitin-conjugating enzyme]-L-cysteine + [acceptor protein]-L-lysine = [E2 ubiquitin-conjugating enzyme]-L-cysteine + N(6)-ubiquitinyl-[acceptor protein]-L-lysine.</text>
        <dbReference type="EC" id="2.3.2.26"/>
    </reaction>
</comment>
<dbReference type="EMBL" id="FWEW01000837">
    <property type="protein sequence ID" value="SLM35905.1"/>
    <property type="molecule type" value="Genomic_DNA"/>
</dbReference>
<keyword evidence="3" id="KW-0808">Transferase</keyword>
<dbReference type="InterPro" id="IPR000569">
    <property type="entry name" value="HECT_dom"/>
</dbReference>
<dbReference type="GO" id="GO:0016874">
    <property type="term" value="F:ligase activity"/>
    <property type="evidence" value="ECO:0007669"/>
    <property type="project" value="UniProtKB-KW"/>
</dbReference>
<name>A0A1W5CYT2_9LECA</name>
<dbReference type="GO" id="GO:0061630">
    <property type="term" value="F:ubiquitin protein ligase activity"/>
    <property type="evidence" value="ECO:0007669"/>
    <property type="project" value="UniProtKB-EC"/>
</dbReference>
<evidence type="ECO:0000259" key="10">
    <source>
        <dbReference type="PROSITE" id="PS50237"/>
    </source>
</evidence>
<dbReference type="GO" id="GO:0006412">
    <property type="term" value="P:translation"/>
    <property type="evidence" value="ECO:0007669"/>
    <property type="project" value="InterPro"/>
</dbReference>
<feature type="compositionally biased region" description="Polar residues" evidence="9">
    <location>
        <begin position="472"/>
        <end position="483"/>
    </location>
</feature>
<dbReference type="SMART" id="SM00119">
    <property type="entry name" value="HECTc"/>
    <property type="match status" value="1"/>
</dbReference>
<feature type="compositionally biased region" description="Pro residues" evidence="9">
    <location>
        <begin position="455"/>
        <end position="464"/>
    </location>
</feature>
<feature type="compositionally biased region" description="Basic and acidic residues" evidence="9">
    <location>
        <begin position="408"/>
        <end position="422"/>
    </location>
</feature>
<dbReference type="InterPro" id="IPR020925">
    <property type="entry name" value="Ribosomal_eL15_CS"/>
</dbReference>
<dbReference type="SUPFAM" id="SSF54189">
    <property type="entry name" value="Ribosomal proteins S24e, L23 and L15e"/>
    <property type="match status" value="1"/>
</dbReference>
<sequence length="1366" mass="153552">MGALKYVEELQKKKQSDVLRFLLRVRCWELRQLNVIHRASRPSRPDKARRLGYKAKQGYVIYRVRVRRGGRKRPVAKGATYGKPTNQGVNQLKYQRSLKSTAEERVGRRCANLRVLNSYWINQDSTYKYYEVILVDPQHKAIRRDSRINWIVNPVHKHRESRGLTATGKKSRGLGKGHKFNKTTAGRRKTWKRHNTLSLWRYSSKKADKRSDGILNGAGLETADDRILAAGNGDLVEDPTMASHKGSSQYTEKDLVTGKCVTCDTNVRWPKHLHVFRCAVCLMINDLKPAIVDQQADIFQPDETPTKGESYHKARNTLKVLPISLERTRSIVDRCISSYLQSRFDSYGQSRRDRDGSASLKIRSRQTGSKFGDQLGSYNTSVRAAGKEVKRSDRATPLPIAAPGLGTPERDRLRHTTREDPSASRSASTTSWVRSPGPYVHRAGPPALSRDQPTRAPPPPPPQSGAPFALSISDNSEQSSPDTSRYIFRPLEDYIVDSFASCDCLNSSFMTSRPRPPARAASEDLLLSKNAVSKAENWDEDGTILSEMDAKTLLLGDFAENGTWWTGGRAQRNTTQRNAVKSIGGSDSIAADRVTIKTPRIHWEELNEWYQVVLSVGRTWNESRPQLGPADDDQMKKFMADRAVGQELEDRFTEARLHVQRTLLKATENLLRRPGRSLTNPDDCRFLLILLANPSLYPFDASQPAYTSTAKGVEPMSNTHSSRHGSSQQFLDHNQLPAPIQRSSSCKTGGPGQHSGIIKRILGLMSNVPNDCHRYLITWFSRFSEAHFRRLVDLVGGFVTYRLTRQPGRQRSGSYNPTAGLIPDISGPGAGTSAQLHAALGISRPSRTPESKAKAGAVTYDDDWQIKAAAKVMSLLFSANNSGLARKQNPAQGEASEVVPVSAGLAARNRAHSHGQVLPTSDFYNSLLDYSDLVADFEAWESRRARFSFCQYPMFLSIWAKIRILEYDARRQMGDKAREAYFHSIMSRKAVNQYLVLKVRRECLVEDSLRSVSEVVGTGQEEIKKGLRIEFLNEEGIDAGGLRKEWFLLLVREVFDPEHGLFIYDEDSHYCYFNPNCFETSDQFFLIGVVLGLAIYNSTILDVALPPFAFKKLLASAPIYYGPATSATRIPAGYTLQDLAEFRPSLAKGLRQMLEFEGDVEETYCRDFVVEFDRYGQTIQIPLCPGGEKRPVTNSNRREFVDLYIQYLLDTAVVRQFEPFKRGFFTVCGGNALSLFRPEEIELLIRGSDEPLDVASLRAVAIYENWGDRRQAEAEPAVKWFWETFVAANAAHQRKMLSFVTGSDRIPAMGTTNLVVRISCLGGDTDRFPTARTCFNMLGLYRYESKGKLESKLWRAVAESEGFGLK</sequence>
<dbReference type="GO" id="GO:1990904">
    <property type="term" value="C:ribonucleoprotein complex"/>
    <property type="evidence" value="ECO:0007669"/>
    <property type="project" value="UniProtKB-KW"/>
</dbReference>
<dbReference type="GO" id="GO:0003735">
    <property type="term" value="F:structural constituent of ribosome"/>
    <property type="evidence" value="ECO:0007669"/>
    <property type="project" value="InterPro"/>
</dbReference>
<evidence type="ECO:0000256" key="7">
    <source>
        <dbReference type="PROSITE-ProRule" id="PRU00104"/>
    </source>
</evidence>
<dbReference type="Gene3D" id="3.40.1120.10">
    <property type="entry name" value="Ribosomal protein l15e"/>
    <property type="match status" value="1"/>
</dbReference>
<dbReference type="FunFam" id="3.30.2160.10:FF:000004">
    <property type="entry name" value="probable E3 ubiquitin-protein ligase HERC4 isoform X1"/>
    <property type="match status" value="1"/>
</dbReference>
<keyword evidence="12" id="KW-1185">Reference proteome</keyword>
<dbReference type="GO" id="GO:0000209">
    <property type="term" value="P:protein polyubiquitination"/>
    <property type="evidence" value="ECO:0007669"/>
    <property type="project" value="InterPro"/>
</dbReference>
<evidence type="ECO:0000256" key="5">
    <source>
        <dbReference type="ARBA" id="ARBA00022980"/>
    </source>
</evidence>
<keyword evidence="11" id="KW-0436">Ligase</keyword>
<accession>A0A1W5CYT2</accession>
<evidence type="ECO:0000313" key="11">
    <source>
        <dbReference type="EMBL" id="SLM35905.1"/>
    </source>
</evidence>
<dbReference type="InterPro" id="IPR012678">
    <property type="entry name" value="Ribosomal_uL23/eL15/eS24_sf"/>
</dbReference>
<feature type="compositionally biased region" description="Basic and acidic residues" evidence="9">
    <location>
        <begin position="385"/>
        <end position="394"/>
    </location>
</feature>
<dbReference type="NCBIfam" id="NF003269">
    <property type="entry name" value="PRK04243.1"/>
    <property type="match status" value="1"/>
</dbReference>
<evidence type="ECO:0000256" key="3">
    <source>
        <dbReference type="ARBA" id="ARBA00022679"/>
    </source>
</evidence>
<evidence type="ECO:0000256" key="1">
    <source>
        <dbReference type="ARBA" id="ARBA00000885"/>
    </source>
</evidence>
<dbReference type="PROSITE" id="PS50237">
    <property type="entry name" value="HECT"/>
    <property type="match status" value="1"/>
</dbReference>
<reference evidence="12" key="1">
    <citation type="submission" date="2017-03" db="EMBL/GenBank/DDBJ databases">
        <authorList>
            <person name="Sharma R."/>
            <person name="Thines M."/>
        </authorList>
    </citation>
    <scope>NUCLEOTIDE SEQUENCE [LARGE SCALE GENOMIC DNA]</scope>
</reference>
<evidence type="ECO:0000256" key="6">
    <source>
        <dbReference type="ARBA" id="ARBA00023274"/>
    </source>
</evidence>
<feature type="active site" description="Glycyl thioester intermediate" evidence="7">
    <location>
        <position position="1334"/>
    </location>
</feature>
<feature type="compositionally biased region" description="Polar residues" evidence="9">
    <location>
        <begin position="423"/>
        <end position="433"/>
    </location>
</feature>
<dbReference type="InterPro" id="IPR044611">
    <property type="entry name" value="E3A/B/C-like"/>
</dbReference>
<keyword evidence="4 7" id="KW-0833">Ubl conjugation pathway</keyword>